<sequence length="714" mass="78759">MRHTRFQCLPHQAMALLEVKRTFASSSNDPSMTLPLSDRDLTGNVPIHLAELIDLVSLDLSFNDDLRLHEPSFQTIIANLSKLNKLHLDRVKISSTAADCFRAMAKSITQLEILTMPGCKLSGTVDNSLSGLSLLSVIDLSFNSITYPPRFFSRFHSPRVLELGSSNLQTFPLEILELRNLKVLSLWSANISGCIPYYIGNLTSLTELDLSDNVLSGGPIHFGDRVNNLESLYLSFNSLSGTIPLSLFTHPALNRLDLSRNQFSGALGEFSNPSLTLVEVDLSVNQLGGPVPKSFARLAALESLSLDHNYFTGTLELFSYFKLRNISWLSASNNNLLSVAWQWHASNGESSRSSTSSWLLGTDPLKADQPHVQLSGLDLSSNQISGEIPSWIWSKVFHILNLSRNNFTAVGQPLANTTITGHLPRSLSNCQELIFLDIGENFITDTFPSWIGELPHLRVLVLRSNQLYGSLSSLEENLTMEYFQDLQIIDIGNNTLNGALPTNLFQSSKLMTHPAGSGGGIYATSPESDEWFRPYLIVVNVAMKELYIDVSKIQADFVLIDLSHNRFHGPIPTTIGKLSALHVLNMSGNAFTGVIPEELALSLTSLEWINLSYNTLSGRIPSGPQFSTFPSSSFQGNEELYGCPLPIQCTLKGSSPKDPAPSTPSMSKSKGDWFDDIMLHLFIGLGFGVGFSTAVMVRLVYSGRRWHYKRSPNP</sequence>
<keyword evidence="9 11" id="KW-0472">Membrane</keyword>
<dbReference type="PANTHER" id="PTHR48061:SF39">
    <property type="entry name" value="LEUCINE-RICH REPEAT-CONTAINING N-TERMINAL PLANT-TYPE DOMAIN-CONTAINING PROTEIN"/>
    <property type="match status" value="1"/>
</dbReference>
<keyword evidence="13" id="KW-1185">Reference proteome</keyword>
<evidence type="ECO:0000256" key="9">
    <source>
        <dbReference type="ARBA" id="ARBA00023136"/>
    </source>
</evidence>
<evidence type="ECO:0000256" key="3">
    <source>
        <dbReference type="ARBA" id="ARBA00022475"/>
    </source>
</evidence>
<dbReference type="Pfam" id="PF13516">
    <property type="entry name" value="LRR_6"/>
    <property type="match status" value="1"/>
</dbReference>
<dbReference type="FunFam" id="3.80.10.10:FF:000041">
    <property type="entry name" value="LRR receptor-like serine/threonine-protein kinase ERECTA"/>
    <property type="match status" value="1"/>
</dbReference>
<keyword evidence="7" id="KW-0677">Repeat</keyword>
<evidence type="ECO:0000256" key="4">
    <source>
        <dbReference type="ARBA" id="ARBA00022614"/>
    </source>
</evidence>
<proteinExistence type="inferred from homology"/>
<keyword evidence="4" id="KW-0433">Leucine-rich repeat</keyword>
<feature type="transmembrane region" description="Helical" evidence="11">
    <location>
        <begin position="677"/>
        <end position="701"/>
    </location>
</feature>
<dbReference type="PANTHER" id="PTHR48061">
    <property type="entry name" value="LEUCINE-RICH REPEAT RECEPTOR PROTEIN KINASE EMS1-LIKE-RELATED"/>
    <property type="match status" value="1"/>
</dbReference>
<dbReference type="Proteomes" id="UP000636709">
    <property type="component" value="Unassembled WGS sequence"/>
</dbReference>
<evidence type="ECO:0000313" key="12">
    <source>
        <dbReference type="EMBL" id="KAF8758084.1"/>
    </source>
</evidence>
<protein>
    <recommendedName>
        <fullName evidence="14">Verticillium wilt resistance-like protein</fullName>
    </recommendedName>
</protein>
<dbReference type="Gene3D" id="3.80.10.10">
    <property type="entry name" value="Ribonuclease Inhibitor"/>
    <property type="match status" value="3"/>
</dbReference>
<evidence type="ECO:0000256" key="6">
    <source>
        <dbReference type="ARBA" id="ARBA00022729"/>
    </source>
</evidence>
<evidence type="ECO:0000256" key="11">
    <source>
        <dbReference type="SAM" id="Phobius"/>
    </source>
</evidence>
<evidence type="ECO:0000256" key="2">
    <source>
        <dbReference type="ARBA" id="ARBA00009592"/>
    </source>
</evidence>
<accession>A0A835KN91</accession>
<keyword evidence="5 11" id="KW-0812">Transmembrane</keyword>
<keyword evidence="10" id="KW-0325">Glycoprotein</keyword>
<dbReference type="InterPro" id="IPR003591">
    <property type="entry name" value="Leu-rich_rpt_typical-subtyp"/>
</dbReference>
<evidence type="ECO:0000256" key="7">
    <source>
        <dbReference type="ARBA" id="ARBA00022737"/>
    </source>
</evidence>
<dbReference type="SUPFAM" id="SSF52058">
    <property type="entry name" value="L domain-like"/>
    <property type="match status" value="1"/>
</dbReference>
<evidence type="ECO:0000256" key="8">
    <source>
        <dbReference type="ARBA" id="ARBA00022989"/>
    </source>
</evidence>
<organism evidence="12 13">
    <name type="scientific">Digitaria exilis</name>
    <dbReference type="NCBI Taxonomy" id="1010633"/>
    <lineage>
        <taxon>Eukaryota</taxon>
        <taxon>Viridiplantae</taxon>
        <taxon>Streptophyta</taxon>
        <taxon>Embryophyta</taxon>
        <taxon>Tracheophyta</taxon>
        <taxon>Spermatophyta</taxon>
        <taxon>Magnoliopsida</taxon>
        <taxon>Liliopsida</taxon>
        <taxon>Poales</taxon>
        <taxon>Poaceae</taxon>
        <taxon>PACMAD clade</taxon>
        <taxon>Panicoideae</taxon>
        <taxon>Panicodae</taxon>
        <taxon>Paniceae</taxon>
        <taxon>Anthephorinae</taxon>
        <taxon>Digitaria</taxon>
    </lineage>
</organism>
<dbReference type="Pfam" id="PF00560">
    <property type="entry name" value="LRR_1"/>
    <property type="match status" value="5"/>
</dbReference>
<dbReference type="EMBL" id="JACEFO010000744">
    <property type="protein sequence ID" value="KAF8758084.1"/>
    <property type="molecule type" value="Genomic_DNA"/>
</dbReference>
<dbReference type="SMART" id="SM00369">
    <property type="entry name" value="LRR_TYP"/>
    <property type="match status" value="9"/>
</dbReference>
<keyword evidence="3" id="KW-1003">Cell membrane</keyword>
<evidence type="ECO:0000256" key="1">
    <source>
        <dbReference type="ARBA" id="ARBA00004251"/>
    </source>
</evidence>
<dbReference type="GO" id="GO:0005886">
    <property type="term" value="C:plasma membrane"/>
    <property type="evidence" value="ECO:0007669"/>
    <property type="project" value="UniProtKB-SubCell"/>
</dbReference>
<dbReference type="SUPFAM" id="SSF52047">
    <property type="entry name" value="RNI-like"/>
    <property type="match status" value="1"/>
</dbReference>
<evidence type="ECO:0008006" key="14">
    <source>
        <dbReference type="Google" id="ProtNLM"/>
    </source>
</evidence>
<evidence type="ECO:0000256" key="10">
    <source>
        <dbReference type="ARBA" id="ARBA00023180"/>
    </source>
</evidence>
<comment type="caution">
    <text evidence="12">The sequence shown here is derived from an EMBL/GenBank/DDBJ whole genome shotgun (WGS) entry which is preliminary data.</text>
</comment>
<evidence type="ECO:0000256" key="5">
    <source>
        <dbReference type="ARBA" id="ARBA00022692"/>
    </source>
</evidence>
<evidence type="ECO:0000313" key="13">
    <source>
        <dbReference type="Proteomes" id="UP000636709"/>
    </source>
</evidence>
<dbReference type="OrthoDB" id="643830at2759"/>
<comment type="similarity">
    <text evidence="2">Belongs to the RLP family.</text>
</comment>
<comment type="subcellular location">
    <subcellularLocation>
        <location evidence="1">Cell membrane</location>
        <topology evidence="1">Single-pass type I membrane protein</topology>
    </subcellularLocation>
</comment>
<dbReference type="AlphaFoldDB" id="A0A835KN91"/>
<dbReference type="FunFam" id="3.80.10.10:FF:000095">
    <property type="entry name" value="LRR receptor-like serine/threonine-protein kinase GSO1"/>
    <property type="match status" value="1"/>
</dbReference>
<dbReference type="InterPro" id="IPR046956">
    <property type="entry name" value="RLP23-like"/>
</dbReference>
<dbReference type="InterPro" id="IPR001611">
    <property type="entry name" value="Leu-rich_rpt"/>
</dbReference>
<keyword evidence="8 11" id="KW-1133">Transmembrane helix</keyword>
<gene>
    <name evidence="12" type="ORF">HU200_010747</name>
</gene>
<dbReference type="InterPro" id="IPR032675">
    <property type="entry name" value="LRR_dom_sf"/>
</dbReference>
<name>A0A835KN91_9POAL</name>
<reference evidence="12" key="1">
    <citation type="submission" date="2020-07" db="EMBL/GenBank/DDBJ databases">
        <title>Genome sequence and genetic diversity analysis of an under-domesticated orphan crop, white fonio (Digitaria exilis).</title>
        <authorList>
            <person name="Bennetzen J.L."/>
            <person name="Chen S."/>
            <person name="Ma X."/>
            <person name="Wang X."/>
            <person name="Yssel A.E.J."/>
            <person name="Chaluvadi S.R."/>
            <person name="Johnson M."/>
            <person name="Gangashetty P."/>
            <person name="Hamidou F."/>
            <person name="Sanogo M.D."/>
            <person name="Zwaenepoel A."/>
            <person name="Wallace J."/>
            <person name="Van De Peer Y."/>
            <person name="Van Deynze A."/>
        </authorList>
    </citation>
    <scope>NUCLEOTIDE SEQUENCE</scope>
    <source>
        <tissue evidence="12">Leaves</tissue>
    </source>
</reference>
<keyword evidence="6" id="KW-0732">Signal</keyword>